<evidence type="ECO:0000256" key="2">
    <source>
        <dbReference type="ARBA" id="ARBA00022821"/>
    </source>
</evidence>
<dbReference type="PANTHER" id="PTHR36766">
    <property type="entry name" value="PLANT BROAD-SPECTRUM MILDEW RESISTANCE PROTEIN RPW8"/>
    <property type="match status" value="1"/>
</dbReference>
<dbReference type="AlphaFoldDB" id="A0A2G2WGL7"/>
<proteinExistence type="predicted"/>
<dbReference type="OrthoDB" id="1302880at2759"/>
<sequence length="553" mass="63244">MADQIEELKLELAFICTYVQLSHCDLEEFEDEMSDSRQDVENLLQPILDEIDNDGRCEYNMDHVLPSVMDNIDDCISLCHHSTSSATMTDEQLNFLLQNLHYLSMYLAEQIFPLVTQYEIVQKVCGNKRYFHGLILNGYVEHKIVEYVLPQLQRMDEKVGIFFWDDLTTNDSKVFKLAHLRMKIIRIELEVMHICYTNLKPSPAAAVGCFIKKLLETSPEILSAYLIHHEHMVTVTSPSTSVARNIHVTIEFLLIVLTDMPKDFIHHDKLFDLLACVGALIRRSLARVLDVAYEAKDVIDSIIVRDNGLLHLIFSLPITIEKINIIKEEVSQLQEKIPKNNSLIVVNSPKNPVERKLFTTGKIIVGFKEDTNWLISKFTSGSKDLDVISITVNQDYDEKKLLIKLFNQVTGSDLKFSEDIDVADKLRKKLLGKRYLIVLDDVWNTTTLDDLTRPFPEGEKGSRILRTTQQQKVAFHGKCNTDPLNLRLLRREESWELLVKRAFGEESFPDELLNVGKEIAENCKGLPLVADLIAGVIAGREKQSLCGLKFEII</sequence>
<comment type="caution">
    <text evidence="4">The sequence shown here is derived from an EMBL/GenBank/DDBJ whole genome shotgun (WGS) entry which is preliminary data.</text>
</comment>
<dbReference type="GO" id="GO:0006952">
    <property type="term" value="P:defense response"/>
    <property type="evidence" value="ECO:0007669"/>
    <property type="project" value="UniProtKB-KW"/>
</dbReference>
<dbReference type="SUPFAM" id="SSF52540">
    <property type="entry name" value="P-loop containing nucleoside triphosphate hydrolases"/>
    <property type="match status" value="1"/>
</dbReference>
<dbReference type="InterPro" id="IPR002182">
    <property type="entry name" value="NB-ARC"/>
</dbReference>
<dbReference type="PANTHER" id="PTHR36766:SF44">
    <property type="entry name" value="NBS-CODING RESISTANCE GENE ANALOG"/>
    <property type="match status" value="1"/>
</dbReference>
<evidence type="ECO:0000256" key="1">
    <source>
        <dbReference type="ARBA" id="ARBA00022614"/>
    </source>
</evidence>
<organism evidence="4 5">
    <name type="scientific">Capsicum baccatum</name>
    <name type="common">Peruvian pepper</name>
    <dbReference type="NCBI Taxonomy" id="33114"/>
    <lineage>
        <taxon>Eukaryota</taxon>
        <taxon>Viridiplantae</taxon>
        <taxon>Streptophyta</taxon>
        <taxon>Embryophyta</taxon>
        <taxon>Tracheophyta</taxon>
        <taxon>Spermatophyta</taxon>
        <taxon>Magnoliopsida</taxon>
        <taxon>eudicotyledons</taxon>
        <taxon>Gunneridae</taxon>
        <taxon>Pentapetalae</taxon>
        <taxon>asterids</taxon>
        <taxon>lamiids</taxon>
        <taxon>Solanales</taxon>
        <taxon>Solanaceae</taxon>
        <taxon>Solanoideae</taxon>
        <taxon>Capsiceae</taxon>
        <taxon>Capsicum</taxon>
    </lineage>
</organism>
<dbReference type="GO" id="GO:0043531">
    <property type="term" value="F:ADP binding"/>
    <property type="evidence" value="ECO:0007669"/>
    <property type="project" value="InterPro"/>
</dbReference>
<dbReference type="InterPro" id="IPR027417">
    <property type="entry name" value="P-loop_NTPase"/>
</dbReference>
<dbReference type="Pfam" id="PF00931">
    <property type="entry name" value="NB-ARC"/>
    <property type="match status" value="1"/>
</dbReference>
<evidence type="ECO:0000313" key="4">
    <source>
        <dbReference type="EMBL" id="PHT44396.1"/>
    </source>
</evidence>
<accession>A0A2G2WGL7</accession>
<dbReference type="Proteomes" id="UP000224567">
    <property type="component" value="Unassembled WGS sequence"/>
</dbReference>
<name>A0A2G2WGL7_CAPBA</name>
<dbReference type="Gene3D" id="3.40.50.300">
    <property type="entry name" value="P-loop containing nucleotide triphosphate hydrolases"/>
    <property type="match status" value="1"/>
</dbReference>
<gene>
    <name evidence="4" type="ORF">CQW23_13554</name>
</gene>
<dbReference type="PRINTS" id="PR00364">
    <property type="entry name" value="DISEASERSIST"/>
</dbReference>
<dbReference type="InterPro" id="IPR042197">
    <property type="entry name" value="Apaf_helical"/>
</dbReference>
<evidence type="ECO:0000313" key="5">
    <source>
        <dbReference type="Proteomes" id="UP000224567"/>
    </source>
</evidence>
<keyword evidence="5" id="KW-1185">Reference proteome</keyword>
<dbReference type="Gene3D" id="1.10.8.430">
    <property type="entry name" value="Helical domain of apoptotic protease-activating factors"/>
    <property type="match status" value="1"/>
</dbReference>
<feature type="domain" description="NB-ARC" evidence="3">
    <location>
        <begin position="387"/>
        <end position="505"/>
    </location>
</feature>
<evidence type="ECO:0000259" key="3">
    <source>
        <dbReference type="Pfam" id="PF00931"/>
    </source>
</evidence>
<reference evidence="4 5" key="1">
    <citation type="journal article" date="2017" name="Genome Biol.">
        <title>New reference genome sequences of hot pepper reveal the massive evolution of plant disease-resistance genes by retroduplication.</title>
        <authorList>
            <person name="Kim S."/>
            <person name="Park J."/>
            <person name="Yeom S.I."/>
            <person name="Kim Y.M."/>
            <person name="Seo E."/>
            <person name="Kim K.T."/>
            <person name="Kim M.S."/>
            <person name="Lee J.M."/>
            <person name="Cheong K."/>
            <person name="Shin H.S."/>
            <person name="Kim S.B."/>
            <person name="Han K."/>
            <person name="Lee J."/>
            <person name="Park M."/>
            <person name="Lee H.A."/>
            <person name="Lee H.Y."/>
            <person name="Lee Y."/>
            <person name="Oh S."/>
            <person name="Lee J.H."/>
            <person name="Choi E."/>
            <person name="Choi E."/>
            <person name="Lee S.E."/>
            <person name="Jeon J."/>
            <person name="Kim H."/>
            <person name="Choi G."/>
            <person name="Song H."/>
            <person name="Lee J."/>
            <person name="Lee S.C."/>
            <person name="Kwon J.K."/>
            <person name="Lee H.Y."/>
            <person name="Koo N."/>
            <person name="Hong Y."/>
            <person name="Kim R.W."/>
            <person name="Kang W.H."/>
            <person name="Huh J.H."/>
            <person name="Kang B.C."/>
            <person name="Yang T.J."/>
            <person name="Lee Y.H."/>
            <person name="Bennetzen J.L."/>
            <person name="Choi D."/>
        </authorList>
    </citation>
    <scope>NUCLEOTIDE SEQUENCE [LARGE SCALE GENOMIC DNA]</scope>
    <source>
        <strain evidence="5">cv. PBC81</strain>
    </source>
</reference>
<dbReference type="EMBL" id="MLFT02000006">
    <property type="protein sequence ID" value="PHT44396.1"/>
    <property type="molecule type" value="Genomic_DNA"/>
</dbReference>
<reference evidence="5" key="2">
    <citation type="journal article" date="2017" name="J. Anim. Genet.">
        <title>Multiple reference genome sequences of hot pepper reveal the massive evolution of plant disease resistance genes by retroduplication.</title>
        <authorList>
            <person name="Kim S."/>
            <person name="Park J."/>
            <person name="Yeom S.-I."/>
            <person name="Kim Y.-M."/>
            <person name="Seo E."/>
            <person name="Kim K.-T."/>
            <person name="Kim M.-S."/>
            <person name="Lee J.M."/>
            <person name="Cheong K."/>
            <person name="Shin H.-S."/>
            <person name="Kim S.-B."/>
            <person name="Han K."/>
            <person name="Lee J."/>
            <person name="Park M."/>
            <person name="Lee H.-A."/>
            <person name="Lee H.-Y."/>
            <person name="Lee Y."/>
            <person name="Oh S."/>
            <person name="Lee J.H."/>
            <person name="Choi E."/>
            <person name="Choi E."/>
            <person name="Lee S.E."/>
            <person name="Jeon J."/>
            <person name="Kim H."/>
            <person name="Choi G."/>
            <person name="Song H."/>
            <person name="Lee J."/>
            <person name="Lee S.-C."/>
            <person name="Kwon J.-K."/>
            <person name="Lee H.-Y."/>
            <person name="Koo N."/>
            <person name="Hong Y."/>
            <person name="Kim R.W."/>
            <person name="Kang W.-H."/>
            <person name="Huh J.H."/>
            <person name="Kang B.-C."/>
            <person name="Yang T.-J."/>
            <person name="Lee Y.-H."/>
            <person name="Bennetzen J.L."/>
            <person name="Choi D."/>
        </authorList>
    </citation>
    <scope>NUCLEOTIDE SEQUENCE [LARGE SCALE GENOMIC DNA]</scope>
    <source>
        <strain evidence="5">cv. PBC81</strain>
    </source>
</reference>
<keyword evidence="1" id="KW-0433">Leucine-rich repeat</keyword>
<protein>
    <recommendedName>
        <fullName evidence="3">NB-ARC domain-containing protein</fullName>
    </recommendedName>
</protein>
<keyword evidence="2" id="KW-0611">Plant defense</keyword>